<comment type="caution">
    <text evidence="1">The sequence shown here is derived from an EMBL/GenBank/DDBJ whole genome shotgun (WGS) entry which is preliminary data.</text>
</comment>
<evidence type="ECO:0000313" key="1">
    <source>
        <dbReference type="EMBL" id="GFT93184.1"/>
    </source>
</evidence>
<dbReference type="Proteomes" id="UP000887013">
    <property type="component" value="Unassembled WGS sequence"/>
</dbReference>
<evidence type="ECO:0000313" key="2">
    <source>
        <dbReference type="Proteomes" id="UP000887013"/>
    </source>
</evidence>
<name>A0A8X6PWF9_NEPPI</name>
<accession>A0A8X6PWF9</accession>
<sequence length="72" mass="8517">MCREVEDIIFPESINNFDIERRIMSEKATQTEIHGFSDASERYFGEVVYCRINSSADETIVRLRPAKLEFRR</sequence>
<dbReference type="Pfam" id="PF05380">
    <property type="entry name" value="Peptidase_A17"/>
    <property type="match status" value="1"/>
</dbReference>
<gene>
    <name evidence="1" type="ORF">NPIL_529801</name>
</gene>
<protein>
    <submittedName>
        <fullName evidence="1">Uncharacterized protein</fullName>
    </submittedName>
</protein>
<dbReference type="AlphaFoldDB" id="A0A8X6PWF9"/>
<reference evidence="1" key="1">
    <citation type="submission" date="2020-08" db="EMBL/GenBank/DDBJ databases">
        <title>Multicomponent nature underlies the extraordinary mechanical properties of spider dragline silk.</title>
        <authorList>
            <person name="Kono N."/>
            <person name="Nakamura H."/>
            <person name="Mori M."/>
            <person name="Yoshida Y."/>
            <person name="Ohtoshi R."/>
            <person name="Malay A.D."/>
            <person name="Moran D.A.P."/>
            <person name="Tomita M."/>
            <person name="Numata K."/>
            <person name="Arakawa K."/>
        </authorList>
    </citation>
    <scope>NUCLEOTIDE SEQUENCE</scope>
</reference>
<organism evidence="1 2">
    <name type="scientific">Nephila pilipes</name>
    <name type="common">Giant wood spider</name>
    <name type="synonym">Nephila maculata</name>
    <dbReference type="NCBI Taxonomy" id="299642"/>
    <lineage>
        <taxon>Eukaryota</taxon>
        <taxon>Metazoa</taxon>
        <taxon>Ecdysozoa</taxon>
        <taxon>Arthropoda</taxon>
        <taxon>Chelicerata</taxon>
        <taxon>Arachnida</taxon>
        <taxon>Araneae</taxon>
        <taxon>Araneomorphae</taxon>
        <taxon>Entelegynae</taxon>
        <taxon>Araneoidea</taxon>
        <taxon>Nephilidae</taxon>
        <taxon>Nephila</taxon>
    </lineage>
</organism>
<dbReference type="EMBL" id="BMAW01121231">
    <property type="protein sequence ID" value="GFT93184.1"/>
    <property type="molecule type" value="Genomic_DNA"/>
</dbReference>
<dbReference type="InterPro" id="IPR008042">
    <property type="entry name" value="Retrotrans_Pao"/>
</dbReference>
<keyword evidence="2" id="KW-1185">Reference proteome</keyword>
<proteinExistence type="predicted"/>